<feature type="chain" id="PRO_5046792988" evidence="1">
    <location>
        <begin position="21"/>
        <end position="271"/>
    </location>
</feature>
<evidence type="ECO:0000259" key="2">
    <source>
        <dbReference type="Pfam" id="PF14326"/>
    </source>
</evidence>
<comment type="caution">
    <text evidence="3">The sequence shown here is derived from an EMBL/GenBank/DDBJ whole genome shotgun (WGS) entry which is preliminary data.</text>
</comment>
<dbReference type="Pfam" id="PF14326">
    <property type="entry name" value="DUF4384"/>
    <property type="match status" value="1"/>
</dbReference>
<keyword evidence="4" id="KW-1185">Reference proteome</keyword>
<proteinExistence type="predicted"/>
<keyword evidence="1" id="KW-0732">Signal</keyword>
<organism evidence="3 4">
    <name type="scientific">Deinococcus multiflagellatus</name>
    <dbReference type="NCBI Taxonomy" id="1656887"/>
    <lineage>
        <taxon>Bacteria</taxon>
        <taxon>Thermotogati</taxon>
        <taxon>Deinococcota</taxon>
        <taxon>Deinococci</taxon>
        <taxon>Deinococcales</taxon>
        <taxon>Deinococcaceae</taxon>
        <taxon>Deinococcus</taxon>
    </lineage>
</organism>
<dbReference type="PANTHER" id="PTHR36194:SF1">
    <property type="entry name" value="S-LAYER-LIKE PROTEIN"/>
    <property type="match status" value="1"/>
</dbReference>
<accession>A0ABW1ZLA0</accession>
<dbReference type="PANTHER" id="PTHR36194">
    <property type="entry name" value="S-LAYER-LIKE PROTEIN"/>
    <property type="match status" value="1"/>
</dbReference>
<dbReference type="InterPro" id="IPR025493">
    <property type="entry name" value="DUF4384"/>
</dbReference>
<gene>
    <name evidence="3" type="ORF">ACFP90_13785</name>
</gene>
<dbReference type="EMBL" id="JBHSWB010000001">
    <property type="protein sequence ID" value="MFC6661293.1"/>
    <property type="molecule type" value="Genomic_DNA"/>
</dbReference>
<name>A0ABW1ZLA0_9DEIO</name>
<reference evidence="4" key="1">
    <citation type="journal article" date="2019" name="Int. J. Syst. Evol. Microbiol.">
        <title>The Global Catalogue of Microorganisms (GCM) 10K type strain sequencing project: providing services to taxonomists for standard genome sequencing and annotation.</title>
        <authorList>
            <consortium name="The Broad Institute Genomics Platform"/>
            <consortium name="The Broad Institute Genome Sequencing Center for Infectious Disease"/>
            <person name="Wu L."/>
            <person name="Ma J."/>
        </authorList>
    </citation>
    <scope>NUCLEOTIDE SEQUENCE [LARGE SCALE GENOMIC DNA]</scope>
    <source>
        <strain evidence="4">CCUG 63830</strain>
    </source>
</reference>
<protein>
    <submittedName>
        <fullName evidence="3">DUF4384 domain-containing protein</fullName>
    </submittedName>
</protein>
<dbReference type="RefSeq" id="WP_224606974.1">
    <property type="nucleotide sequence ID" value="NZ_JAIQXV010000005.1"/>
</dbReference>
<feature type="signal peptide" evidence="1">
    <location>
        <begin position="1"/>
        <end position="20"/>
    </location>
</feature>
<evidence type="ECO:0000313" key="4">
    <source>
        <dbReference type="Proteomes" id="UP001596317"/>
    </source>
</evidence>
<evidence type="ECO:0000313" key="3">
    <source>
        <dbReference type="EMBL" id="MFC6661293.1"/>
    </source>
</evidence>
<evidence type="ECO:0000256" key="1">
    <source>
        <dbReference type="SAM" id="SignalP"/>
    </source>
</evidence>
<sequence length="271" mass="29414">MKVFKFSISLLLAQAGSATAAPQLSAQSIIVNPAPSGLQVSVRTNRDQSGNGTPQYRPGDQLEFYTRVNKSAYVYLFNIDPQGRVNLLASNGLQAKGNFVKANTTRVFPRKGDRSTFPLTLPQGLNRVLAVASPKPLSLEQIAQVKDTQGGAVPLTVTGQQGLAQALSIVVTPVQGWTSDVAQYEVTRRALGTLPVLDPAARQAQVRFTKDARLSEIYVAYADRLRAAGYRPVKAQYGEHRASGTFVSGSRQLTLDVRKSGQRFDVKLVRK</sequence>
<feature type="domain" description="DUF4384" evidence="2">
    <location>
        <begin position="55"/>
        <end position="136"/>
    </location>
</feature>
<dbReference type="Proteomes" id="UP001596317">
    <property type="component" value="Unassembled WGS sequence"/>
</dbReference>